<feature type="transmembrane region" description="Helical" evidence="2">
    <location>
        <begin position="364"/>
        <end position="382"/>
    </location>
</feature>
<dbReference type="OrthoDB" id="9803982at2"/>
<dbReference type="Gene3D" id="1.25.40.10">
    <property type="entry name" value="Tetratricopeptide repeat domain"/>
    <property type="match status" value="2"/>
</dbReference>
<dbReference type="Proteomes" id="UP000286075">
    <property type="component" value="Unassembled WGS sequence"/>
</dbReference>
<evidence type="ECO:0000313" key="3">
    <source>
        <dbReference type="EMBL" id="RGX81194.1"/>
    </source>
</evidence>
<comment type="caution">
    <text evidence="3">The sequence shown here is derived from an EMBL/GenBank/DDBJ whole genome shotgun (WGS) entry which is preliminary data.</text>
</comment>
<dbReference type="InterPro" id="IPR019734">
    <property type="entry name" value="TPR_rpt"/>
</dbReference>
<gene>
    <name evidence="3" type="ORF">DXA68_00735</name>
</gene>
<keyword evidence="2" id="KW-0472">Membrane</keyword>
<protein>
    <submittedName>
        <fullName evidence="3">Uncharacterized protein</fullName>
    </submittedName>
</protein>
<sequence>MNKYLFLLFLFVGEGFASCTQTNINVNLLKQAEDCVESYPDSALHLLHLLEHPERLHGKEGADYALLLTQALDKNYLDSLQSDSLIKIAVEYYRGSDDKVKRGKACYYYGKTMAVKRKVSDAMEAYLEALAVLKETTEYKLQGLLSEHIGYLNLGQGMPEQSIDNYRQSIYYYELAGDKIGEVYGCRNIARGYLAEQNNDSARWYANKGLSLLPDTVIQVKSSLLQVLGLIAKSEEQYSQAIDYFVSAIRSNVNMNDGLRYYLSLGSTYMDIGKFVWAEKCFRHCMDAKDVFISSGAYNYLYLLKKEEYSYKEALLYKEKSDSILEVVSNDKLRNQLLALQKKYEADKLIMENRQIKLEKENQTYLYLFIVLFISGLGFYVIKKYKKKNIRNIEALRKNEKTIEEYIYKIARLEQKEEREQEAKKETIGKLNRKILDLTLENKRIRDTSNVEALFVLGELKQGKLVVERMTASERQSIFDFLDLVYANFITRIKSDFDVTKGELLLAALIKLGFSTKQLVVVFDCEVKSIYKNKQRLKSHLGLDKDDSLEQMIAFY</sequence>
<dbReference type="InterPro" id="IPR011990">
    <property type="entry name" value="TPR-like_helical_dom_sf"/>
</dbReference>
<dbReference type="EMBL" id="QSCF01000001">
    <property type="protein sequence ID" value="RGX81194.1"/>
    <property type="molecule type" value="Genomic_DNA"/>
</dbReference>
<accession>A0A413HBT7</accession>
<evidence type="ECO:0000256" key="2">
    <source>
        <dbReference type="SAM" id="Phobius"/>
    </source>
</evidence>
<evidence type="ECO:0000313" key="4">
    <source>
        <dbReference type="Proteomes" id="UP000286075"/>
    </source>
</evidence>
<keyword evidence="2" id="KW-0812">Transmembrane</keyword>
<dbReference type="SMART" id="SM00028">
    <property type="entry name" value="TPR"/>
    <property type="match status" value="4"/>
</dbReference>
<evidence type="ECO:0000256" key="1">
    <source>
        <dbReference type="SAM" id="Coils"/>
    </source>
</evidence>
<reference evidence="3 4" key="1">
    <citation type="submission" date="2018-08" db="EMBL/GenBank/DDBJ databases">
        <title>A genome reference for cultivated species of the human gut microbiota.</title>
        <authorList>
            <person name="Zou Y."/>
            <person name="Xue W."/>
            <person name="Luo G."/>
        </authorList>
    </citation>
    <scope>NUCLEOTIDE SEQUENCE [LARGE SCALE GENOMIC DNA]</scope>
    <source>
        <strain evidence="3 4">OF03-9BH</strain>
    </source>
</reference>
<keyword evidence="2" id="KW-1133">Transmembrane helix</keyword>
<organism evidence="3 4">
    <name type="scientific">Bacteroides stercorirosoris</name>
    <dbReference type="NCBI Taxonomy" id="871324"/>
    <lineage>
        <taxon>Bacteria</taxon>
        <taxon>Pseudomonadati</taxon>
        <taxon>Bacteroidota</taxon>
        <taxon>Bacteroidia</taxon>
        <taxon>Bacteroidales</taxon>
        <taxon>Bacteroidaceae</taxon>
        <taxon>Bacteroides</taxon>
    </lineage>
</organism>
<dbReference type="SUPFAM" id="SSF48452">
    <property type="entry name" value="TPR-like"/>
    <property type="match status" value="1"/>
</dbReference>
<proteinExistence type="predicted"/>
<keyword evidence="1" id="KW-0175">Coiled coil</keyword>
<feature type="coiled-coil region" evidence="1">
    <location>
        <begin position="396"/>
        <end position="430"/>
    </location>
</feature>
<name>A0A413HBT7_9BACE</name>
<dbReference type="AlphaFoldDB" id="A0A413HBT7"/>